<organism evidence="1">
    <name type="scientific">marine metagenome</name>
    <dbReference type="NCBI Taxonomy" id="408172"/>
    <lineage>
        <taxon>unclassified sequences</taxon>
        <taxon>metagenomes</taxon>
        <taxon>ecological metagenomes</taxon>
    </lineage>
</organism>
<accession>A0A382NTW8</accession>
<sequence>DEEIISSIQPRFKTFMRTDQKTTQYTNVIVFISNEEKRKSTQSKTLTKNHSKL</sequence>
<reference evidence="1" key="1">
    <citation type="submission" date="2018-05" db="EMBL/GenBank/DDBJ databases">
        <authorList>
            <person name="Lanie J.A."/>
            <person name="Ng W.-L."/>
            <person name="Kazmierczak K.M."/>
            <person name="Andrzejewski T.M."/>
            <person name="Davidsen T.M."/>
            <person name="Wayne K.J."/>
            <person name="Tettelin H."/>
            <person name="Glass J.I."/>
            <person name="Rusch D."/>
            <person name="Podicherti R."/>
            <person name="Tsui H.-C.T."/>
            <person name="Winkler M.E."/>
        </authorList>
    </citation>
    <scope>NUCLEOTIDE SEQUENCE</scope>
</reference>
<evidence type="ECO:0000313" key="1">
    <source>
        <dbReference type="EMBL" id="SVC64623.1"/>
    </source>
</evidence>
<proteinExistence type="predicted"/>
<gene>
    <name evidence="1" type="ORF">METZ01_LOCUS317477</name>
</gene>
<dbReference type="EMBL" id="UINC01102760">
    <property type="protein sequence ID" value="SVC64623.1"/>
    <property type="molecule type" value="Genomic_DNA"/>
</dbReference>
<name>A0A382NTW8_9ZZZZ</name>
<protein>
    <submittedName>
        <fullName evidence="1">Uncharacterized protein</fullName>
    </submittedName>
</protein>
<feature type="non-terminal residue" evidence="1">
    <location>
        <position position="1"/>
    </location>
</feature>
<dbReference type="AlphaFoldDB" id="A0A382NTW8"/>